<comment type="subcellular location">
    <subcellularLocation>
        <location evidence="1">Cell membrane</location>
        <topology evidence="1">Peripheral membrane protein</topology>
    </subcellularLocation>
</comment>
<evidence type="ECO:0000256" key="4">
    <source>
        <dbReference type="ARBA" id="ARBA00022840"/>
    </source>
</evidence>
<keyword evidence="8" id="KW-1185">Reference proteome</keyword>
<reference evidence="7" key="1">
    <citation type="submission" date="2021-04" db="EMBL/GenBank/DDBJ databases">
        <title>Biosynthetic gene clusters of Dactylosporangioum roseum.</title>
        <authorList>
            <person name="Hartkoorn R.C."/>
            <person name="Beaudoing E."/>
            <person name="Hot D."/>
            <person name="Moureu S."/>
        </authorList>
    </citation>
    <scope>NUCLEOTIDE SEQUENCE</scope>
    <source>
        <strain evidence="7">NRRL B-16295</strain>
    </source>
</reference>
<evidence type="ECO:0000313" key="8">
    <source>
        <dbReference type="Proteomes" id="UP001058271"/>
    </source>
</evidence>
<keyword evidence="3" id="KW-0547">Nucleotide-binding</keyword>
<sequence length="354" mass="39342">MDSLITVRNLHKLFRVDQREDSGLWPAIKSLIRRERAEVVAVDGVSFSVTAGEIRALIGPNGAGKSTVMKILSGILHPTSGEVTCLGITPWRDRVKYVRHIGAIFGQKSQLLWDLPPVDTFALNRRIYRIPERRFRENVDYFVETFELATILGTPVRSLSLGERMKCEVTAALLHDPTLVFLDEPTIGLDILAKDALRGMVRKVNTERGVTFMLTTHDLDDVENLCLRATLINRGTVLFDDMLARLRAGRSSDKTVELRFTRVVEDHELSRWSVLENSGGSCTVRVMSDDLPAQVSEMLATLPVQDIEMKNAGIEAVIKEMYLSGQCGGPDDPDGPDDAVVRAGAVALFDRKAR</sequence>
<dbReference type="InterPro" id="IPR050763">
    <property type="entry name" value="ABC_transporter_ATP-binding"/>
</dbReference>
<accession>A0ABY5ZBC4</accession>
<evidence type="ECO:0000256" key="3">
    <source>
        <dbReference type="ARBA" id="ARBA00022741"/>
    </source>
</evidence>
<dbReference type="GO" id="GO:0005524">
    <property type="term" value="F:ATP binding"/>
    <property type="evidence" value="ECO:0007669"/>
    <property type="project" value="UniProtKB-KW"/>
</dbReference>
<dbReference type="PANTHER" id="PTHR42711">
    <property type="entry name" value="ABC TRANSPORTER ATP-BINDING PROTEIN"/>
    <property type="match status" value="1"/>
</dbReference>
<dbReference type="InterPro" id="IPR003439">
    <property type="entry name" value="ABC_transporter-like_ATP-bd"/>
</dbReference>
<gene>
    <name evidence="7" type="ORF">Drose_14830</name>
</gene>
<protein>
    <submittedName>
        <fullName evidence="7">ATP-binding cassette domain-containing protein</fullName>
    </submittedName>
</protein>
<name>A0ABY5ZBC4_9ACTN</name>
<dbReference type="PANTHER" id="PTHR42711:SF1">
    <property type="entry name" value="ABC-TRANSPORT PROTEIN, ATP-BINDING COMPONENT"/>
    <property type="match status" value="1"/>
</dbReference>
<evidence type="ECO:0000259" key="6">
    <source>
        <dbReference type="PROSITE" id="PS50893"/>
    </source>
</evidence>
<dbReference type="InterPro" id="IPR027417">
    <property type="entry name" value="P-loop_NTPase"/>
</dbReference>
<keyword evidence="2" id="KW-0813">Transport</keyword>
<organism evidence="7 8">
    <name type="scientific">Dactylosporangium roseum</name>
    <dbReference type="NCBI Taxonomy" id="47989"/>
    <lineage>
        <taxon>Bacteria</taxon>
        <taxon>Bacillati</taxon>
        <taxon>Actinomycetota</taxon>
        <taxon>Actinomycetes</taxon>
        <taxon>Micromonosporales</taxon>
        <taxon>Micromonosporaceae</taxon>
        <taxon>Dactylosporangium</taxon>
    </lineage>
</organism>
<dbReference type="Proteomes" id="UP001058271">
    <property type="component" value="Chromosome"/>
</dbReference>
<dbReference type="PROSITE" id="PS50893">
    <property type="entry name" value="ABC_TRANSPORTER_2"/>
    <property type="match status" value="1"/>
</dbReference>
<keyword evidence="5" id="KW-0046">Antibiotic resistance</keyword>
<dbReference type="EMBL" id="CP073721">
    <property type="protein sequence ID" value="UWZ39395.1"/>
    <property type="molecule type" value="Genomic_DNA"/>
</dbReference>
<dbReference type="Gene3D" id="3.40.50.300">
    <property type="entry name" value="P-loop containing nucleotide triphosphate hydrolases"/>
    <property type="match status" value="1"/>
</dbReference>
<proteinExistence type="predicted"/>
<dbReference type="SUPFAM" id="SSF52540">
    <property type="entry name" value="P-loop containing nucleoside triphosphate hydrolases"/>
    <property type="match status" value="1"/>
</dbReference>
<dbReference type="InterPro" id="IPR003593">
    <property type="entry name" value="AAA+_ATPase"/>
</dbReference>
<feature type="domain" description="ABC transporter" evidence="6">
    <location>
        <begin position="26"/>
        <end position="259"/>
    </location>
</feature>
<evidence type="ECO:0000256" key="5">
    <source>
        <dbReference type="ARBA" id="ARBA00023251"/>
    </source>
</evidence>
<dbReference type="RefSeq" id="WP_260728799.1">
    <property type="nucleotide sequence ID" value="NZ_BAAABS010000064.1"/>
</dbReference>
<dbReference type="SMART" id="SM00382">
    <property type="entry name" value="AAA"/>
    <property type="match status" value="1"/>
</dbReference>
<keyword evidence="4 7" id="KW-0067">ATP-binding</keyword>
<evidence type="ECO:0000313" key="7">
    <source>
        <dbReference type="EMBL" id="UWZ39395.1"/>
    </source>
</evidence>
<evidence type="ECO:0000256" key="2">
    <source>
        <dbReference type="ARBA" id="ARBA00022448"/>
    </source>
</evidence>
<dbReference type="Pfam" id="PF00005">
    <property type="entry name" value="ABC_tran"/>
    <property type="match status" value="1"/>
</dbReference>
<evidence type="ECO:0000256" key="1">
    <source>
        <dbReference type="ARBA" id="ARBA00004202"/>
    </source>
</evidence>